<name>A0A9D1Z0Z8_9BACT</name>
<proteinExistence type="predicted"/>
<dbReference type="EMBL" id="DXDA01000064">
    <property type="protein sequence ID" value="HIY69383.1"/>
    <property type="molecule type" value="Genomic_DNA"/>
</dbReference>
<reference evidence="1" key="1">
    <citation type="journal article" date="2021" name="PeerJ">
        <title>Extensive microbial diversity within the chicken gut microbiome revealed by metagenomics and culture.</title>
        <authorList>
            <person name="Gilroy R."/>
            <person name="Ravi A."/>
            <person name="Getino M."/>
            <person name="Pursley I."/>
            <person name="Horton D.L."/>
            <person name="Alikhan N.F."/>
            <person name="Baker D."/>
            <person name="Gharbi K."/>
            <person name="Hall N."/>
            <person name="Watson M."/>
            <person name="Adriaenssens E.M."/>
            <person name="Foster-Nyarko E."/>
            <person name="Jarju S."/>
            <person name="Secka A."/>
            <person name="Antonio M."/>
            <person name="Oren A."/>
            <person name="Chaudhuri R.R."/>
            <person name="La Ragione R."/>
            <person name="Hildebrand F."/>
            <person name="Pallen M.J."/>
        </authorList>
    </citation>
    <scope>NUCLEOTIDE SEQUENCE</scope>
    <source>
        <strain evidence="1">5134</strain>
    </source>
</reference>
<accession>A0A9D1Z0Z8</accession>
<dbReference type="AlphaFoldDB" id="A0A9D1Z0Z8"/>
<sequence length="111" mass="12836">MISFEKPSWADELDCAVTLCDTEGIVCYQNERSRAVNGDVRGQSLLPCHNDRSREIIRHLLETGSRNVYTIEKHGIRKLIYQTVWREAGEVRGLVEFSMEIPGEMPHYIRN</sequence>
<evidence type="ECO:0000313" key="1">
    <source>
        <dbReference type="EMBL" id="HIY69383.1"/>
    </source>
</evidence>
<reference evidence="1" key="2">
    <citation type="submission" date="2021-04" db="EMBL/GenBank/DDBJ databases">
        <authorList>
            <person name="Gilroy R."/>
        </authorList>
    </citation>
    <scope>NUCLEOTIDE SEQUENCE</scope>
    <source>
        <strain evidence="1">5134</strain>
    </source>
</reference>
<comment type="caution">
    <text evidence="1">The sequence shown here is derived from an EMBL/GenBank/DDBJ whole genome shotgun (WGS) entry which is preliminary data.</text>
</comment>
<protein>
    <submittedName>
        <fullName evidence="1">PAS sensor protein</fullName>
    </submittedName>
</protein>
<evidence type="ECO:0000313" key="2">
    <source>
        <dbReference type="Proteomes" id="UP000886844"/>
    </source>
</evidence>
<gene>
    <name evidence="1" type="ORF">H9828_08200</name>
</gene>
<organism evidence="1 2">
    <name type="scientific">Candidatus Alistipes intestinigallinarum</name>
    <dbReference type="NCBI Taxonomy" id="2838440"/>
    <lineage>
        <taxon>Bacteria</taxon>
        <taxon>Pseudomonadati</taxon>
        <taxon>Bacteroidota</taxon>
        <taxon>Bacteroidia</taxon>
        <taxon>Bacteroidales</taxon>
        <taxon>Rikenellaceae</taxon>
        <taxon>Alistipes</taxon>
    </lineage>
</organism>
<dbReference type="Proteomes" id="UP000886844">
    <property type="component" value="Unassembled WGS sequence"/>
</dbReference>